<name>A0A060RDG9_9BACT</name>
<organism evidence="14 15">
    <name type="scientific">Mucinivorans hirudinis</name>
    <dbReference type="NCBI Taxonomy" id="1433126"/>
    <lineage>
        <taxon>Bacteria</taxon>
        <taxon>Pseudomonadati</taxon>
        <taxon>Bacteroidota</taxon>
        <taxon>Bacteroidia</taxon>
        <taxon>Bacteroidales</taxon>
        <taxon>Rikenellaceae</taxon>
        <taxon>Mucinivorans</taxon>
    </lineage>
</organism>
<dbReference type="InterPro" id="IPR003953">
    <property type="entry name" value="FAD-dep_OxRdtase_2_FAD-bd"/>
</dbReference>
<comment type="pathway">
    <text evidence="2 11">Cofactor biosynthesis; NAD(+) biosynthesis; iminoaspartate from L-aspartate (oxidase route): step 1/1.</text>
</comment>
<dbReference type="InterPro" id="IPR015939">
    <property type="entry name" value="Fum_Rdtase/Succ_DH_flav-like_C"/>
</dbReference>
<protein>
    <recommendedName>
        <fullName evidence="4 10">L-aspartate oxidase</fullName>
        <ecNumber evidence="4 10">1.4.3.16</ecNumber>
    </recommendedName>
</protein>
<evidence type="ECO:0000256" key="6">
    <source>
        <dbReference type="ARBA" id="ARBA00022642"/>
    </source>
</evidence>
<dbReference type="Gene3D" id="1.20.58.100">
    <property type="entry name" value="Fumarate reductase/succinate dehydrogenase flavoprotein-like, C-terminal domain"/>
    <property type="match status" value="1"/>
</dbReference>
<evidence type="ECO:0000256" key="1">
    <source>
        <dbReference type="ARBA" id="ARBA00001974"/>
    </source>
</evidence>
<dbReference type="Gene3D" id="3.90.700.10">
    <property type="entry name" value="Succinate dehydrogenase/fumarate reductase flavoprotein, catalytic domain"/>
    <property type="match status" value="1"/>
</dbReference>
<sequence length="549" mass="61144">MVALCLKMFIEVSHKDNNFINFESRNSKKMNKSCDFLVIGSGIGGLSYALKVAEAGKVIIVTKSKLTDSNTYKAQGGIASVMALPDDFEQHINDTMICGSNKSNREVVELIVKNAPVQIEQLVRWGVAFDKDVVGNYALAREGGHTQNRILHHKDFTGAEIEERLAALVCEHPNIEILEEHFAVDLLTQHHLGKLVKRSLPGTECYGAYIIDLKQRNVITLLSKITVLATGGVGNLYHTTTNPAVATGDGIAMAHRAKAIIEDMEFIQFHPTALYNPLERPQFLISEAVRGYGGILRTQDGREFMHLYHPMGSLAPRDITARSIDNELKASGDDFAYLDVTHKNGEQTREDFPNIYEKCLSLGIDITKDMIPVLPAAHYSCGGVKVDTNGETSIKRLYAVGEVASTGLHGANRLASNSLIEAVVYADFAACHSLANISRYGLQQGIPAWDYKGTSHPEEMVLITQSYKEVQQIMSYYVGIVRSNIRLERAMQRMQIIYEETEHLYKRSTLSQKLCELRNMIAVSYLIIKQAQQMKESVGLHFSLDYPMN</sequence>
<keyword evidence="15" id="KW-1185">Reference proteome</keyword>
<feature type="domain" description="FAD-dependent oxidoreductase 2 FAD-binding" evidence="12">
    <location>
        <begin position="35"/>
        <end position="419"/>
    </location>
</feature>
<reference evidence="14 15" key="1">
    <citation type="journal article" date="2015" name="Genome Announc.">
        <title>Complete Genome Sequence of the Novel Leech Symbiont Mucinivorans hirudinis M3T.</title>
        <authorList>
            <person name="Nelson M.C."/>
            <person name="Bomar L."/>
            <person name="Graf J."/>
        </authorList>
    </citation>
    <scope>NUCLEOTIDE SEQUENCE [LARGE SCALE GENOMIC DNA]</scope>
    <source>
        <strain evidence="15">M3</strain>
    </source>
</reference>
<comment type="subcellular location">
    <subcellularLocation>
        <location evidence="11">Cytoplasm</location>
    </subcellularLocation>
</comment>
<comment type="similarity">
    <text evidence="3 11">Belongs to the FAD-dependent oxidoreductase 2 family. NadB subfamily.</text>
</comment>
<dbReference type="UniPathway" id="UPA00253">
    <property type="reaction ID" value="UER00326"/>
</dbReference>
<dbReference type="EMBL" id="HG934468">
    <property type="protein sequence ID" value="CDN32208.1"/>
    <property type="molecule type" value="Genomic_DNA"/>
</dbReference>
<dbReference type="PATRIC" id="fig|1433126.3.peg.2108"/>
<dbReference type="SUPFAM" id="SSF56425">
    <property type="entry name" value="Succinate dehydrogenase/fumarate reductase flavoprotein, catalytic domain"/>
    <property type="match status" value="1"/>
</dbReference>
<keyword evidence="6 11" id="KW-0662">Pyridine nucleotide biosynthesis</keyword>
<dbReference type="GO" id="GO:0008734">
    <property type="term" value="F:L-aspartate oxidase activity"/>
    <property type="evidence" value="ECO:0007669"/>
    <property type="project" value="UniProtKB-UniRule"/>
</dbReference>
<dbReference type="EC" id="1.4.3.16" evidence="4 10"/>
<dbReference type="Pfam" id="PF00890">
    <property type="entry name" value="FAD_binding_2"/>
    <property type="match status" value="1"/>
</dbReference>
<dbReference type="InterPro" id="IPR037099">
    <property type="entry name" value="Fum_R/Succ_DH_flav-like_C_sf"/>
</dbReference>
<evidence type="ECO:0000256" key="2">
    <source>
        <dbReference type="ARBA" id="ARBA00004950"/>
    </source>
</evidence>
<evidence type="ECO:0000259" key="13">
    <source>
        <dbReference type="Pfam" id="PF02910"/>
    </source>
</evidence>
<dbReference type="STRING" id="1433126.BN938_2135"/>
<proteinExistence type="inferred from homology"/>
<dbReference type="eggNOG" id="COG0029">
    <property type="taxonomic scope" value="Bacteria"/>
</dbReference>
<dbReference type="GO" id="GO:0034628">
    <property type="term" value="P:'de novo' NAD+ biosynthetic process from L-aspartate"/>
    <property type="evidence" value="ECO:0007669"/>
    <property type="project" value="TreeGrafter"/>
</dbReference>
<dbReference type="InterPro" id="IPR036188">
    <property type="entry name" value="FAD/NAD-bd_sf"/>
</dbReference>
<dbReference type="Pfam" id="PF02910">
    <property type="entry name" value="Succ_DH_flav_C"/>
    <property type="match status" value="1"/>
</dbReference>
<dbReference type="PANTHER" id="PTHR42716">
    <property type="entry name" value="L-ASPARTATE OXIDASE"/>
    <property type="match status" value="1"/>
</dbReference>
<feature type="domain" description="Fumarate reductase/succinate dehydrogenase flavoprotein-like C-terminal" evidence="13">
    <location>
        <begin position="468"/>
        <end position="547"/>
    </location>
</feature>
<dbReference type="PRINTS" id="PR00368">
    <property type="entry name" value="FADPNR"/>
</dbReference>
<evidence type="ECO:0000259" key="12">
    <source>
        <dbReference type="Pfam" id="PF00890"/>
    </source>
</evidence>
<dbReference type="SUPFAM" id="SSF46977">
    <property type="entry name" value="Succinate dehydrogenase/fumarate reductase flavoprotein C-terminal domain"/>
    <property type="match status" value="1"/>
</dbReference>
<dbReference type="InterPro" id="IPR005288">
    <property type="entry name" value="NadB"/>
</dbReference>
<accession>A0A060RDG9</accession>
<evidence type="ECO:0000256" key="4">
    <source>
        <dbReference type="ARBA" id="ARBA00012173"/>
    </source>
</evidence>
<evidence type="ECO:0000256" key="8">
    <source>
        <dbReference type="ARBA" id="ARBA00023002"/>
    </source>
</evidence>
<dbReference type="GO" id="GO:0005737">
    <property type="term" value="C:cytoplasm"/>
    <property type="evidence" value="ECO:0007669"/>
    <property type="project" value="UniProtKB-SubCell"/>
</dbReference>
<dbReference type="Gene3D" id="3.50.50.60">
    <property type="entry name" value="FAD/NAD(P)-binding domain"/>
    <property type="match status" value="1"/>
</dbReference>
<comment type="function">
    <text evidence="11">Catalyzes the oxidation of L-aspartate to iminoaspartate.</text>
</comment>
<evidence type="ECO:0000256" key="11">
    <source>
        <dbReference type="RuleBase" id="RU362049"/>
    </source>
</evidence>
<comment type="cofactor">
    <cofactor evidence="1 11">
        <name>FAD</name>
        <dbReference type="ChEBI" id="CHEBI:57692"/>
    </cofactor>
</comment>
<evidence type="ECO:0000313" key="15">
    <source>
        <dbReference type="Proteomes" id="UP000027616"/>
    </source>
</evidence>
<comment type="catalytic activity">
    <reaction evidence="9">
        <text>L-aspartate + O2 = iminosuccinate + H2O2</text>
        <dbReference type="Rhea" id="RHEA:25876"/>
        <dbReference type="ChEBI" id="CHEBI:15379"/>
        <dbReference type="ChEBI" id="CHEBI:16240"/>
        <dbReference type="ChEBI" id="CHEBI:29991"/>
        <dbReference type="ChEBI" id="CHEBI:77875"/>
        <dbReference type="EC" id="1.4.3.16"/>
    </reaction>
    <physiologicalReaction direction="left-to-right" evidence="9">
        <dbReference type="Rhea" id="RHEA:25877"/>
    </physiologicalReaction>
</comment>
<dbReference type="AlphaFoldDB" id="A0A060RDG9"/>
<evidence type="ECO:0000256" key="10">
    <source>
        <dbReference type="NCBIfam" id="TIGR00551"/>
    </source>
</evidence>
<dbReference type="NCBIfam" id="TIGR00551">
    <property type="entry name" value="nadB"/>
    <property type="match status" value="1"/>
</dbReference>
<dbReference type="PANTHER" id="PTHR42716:SF2">
    <property type="entry name" value="L-ASPARTATE OXIDASE, CHLOROPLASTIC"/>
    <property type="match status" value="1"/>
</dbReference>
<dbReference type="HOGENOM" id="CLU_014312_3_0_10"/>
<evidence type="ECO:0000313" key="14">
    <source>
        <dbReference type="EMBL" id="CDN32208.1"/>
    </source>
</evidence>
<keyword evidence="5 11" id="KW-0285">Flavoprotein</keyword>
<keyword evidence="8 11" id="KW-0560">Oxidoreductase</keyword>
<evidence type="ECO:0000256" key="7">
    <source>
        <dbReference type="ARBA" id="ARBA00022827"/>
    </source>
</evidence>
<dbReference type="FunFam" id="1.20.58.100:FF:000002">
    <property type="entry name" value="L-aspartate oxidase"/>
    <property type="match status" value="1"/>
</dbReference>
<dbReference type="InterPro" id="IPR027477">
    <property type="entry name" value="Succ_DH/fumarate_Rdtase_cat_sf"/>
</dbReference>
<evidence type="ECO:0000256" key="5">
    <source>
        <dbReference type="ARBA" id="ARBA00022630"/>
    </source>
</evidence>
<keyword evidence="7 11" id="KW-0274">FAD</keyword>
<dbReference type="Proteomes" id="UP000027616">
    <property type="component" value="Chromosome I"/>
</dbReference>
<dbReference type="FunFam" id="3.90.700.10:FF:000002">
    <property type="entry name" value="L-aspartate oxidase"/>
    <property type="match status" value="1"/>
</dbReference>
<gene>
    <name evidence="14" type="ORF">BN938_2135</name>
</gene>
<dbReference type="KEGG" id="rbc:BN938_2135"/>
<evidence type="ECO:0000256" key="9">
    <source>
        <dbReference type="ARBA" id="ARBA00048305"/>
    </source>
</evidence>
<dbReference type="PRINTS" id="PR00411">
    <property type="entry name" value="PNDRDTASEI"/>
</dbReference>
<dbReference type="SUPFAM" id="SSF51905">
    <property type="entry name" value="FAD/NAD(P)-binding domain"/>
    <property type="match status" value="1"/>
</dbReference>
<evidence type="ECO:0000256" key="3">
    <source>
        <dbReference type="ARBA" id="ARBA00008562"/>
    </source>
</evidence>